<name>A0ABV6U349_9ACTN</name>
<dbReference type="PANTHER" id="PTHR35525:SF3">
    <property type="entry name" value="BLL6575 PROTEIN"/>
    <property type="match status" value="1"/>
</dbReference>
<sequence>MNFNSHTDAVVAVAVCLVNALTLGEARGRPYTPPEGEERRAAVVEVLGMGRRAESVGPAEADELTGVAGALRVVFESVDRGDVDTAAESLNRLLAETDARPHLDRHDGEPWHLHFHGAGGTLAGDWAASCATGLAVVLGGELYDRLGVCTATHCDRVYVDTSRNGTRRFCSTACQNRAKTAAFRARKP</sequence>
<dbReference type="Pfam" id="PF07336">
    <property type="entry name" value="ABATE"/>
    <property type="match status" value="1"/>
</dbReference>
<dbReference type="Proteomes" id="UP001589870">
    <property type="component" value="Unassembled WGS sequence"/>
</dbReference>
<evidence type="ECO:0000313" key="2">
    <source>
        <dbReference type="EMBL" id="MFC0862884.1"/>
    </source>
</evidence>
<keyword evidence="3" id="KW-1185">Reference proteome</keyword>
<dbReference type="InterPro" id="IPR021005">
    <property type="entry name" value="Znf_CGNR"/>
</dbReference>
<reference evidence="2 3" key="1">
    <citation type="submission" date="2024-09" db="EMBL/GenBank/DDBJ databases">
        <authorList>
            <person name="Sun Q."/>
            <person name="Mori K."/>
        </authorList>
    </citation>
    <scope>NUCLEOTIDE SEQUENCE [LARGE SCALE GENOMIC DNA]</scope>
    <source>
        <strain evidence="2 3">TBRC 1851</strain>
    </source>
</reference>
<organism evidence="2 3">
    <name type="scientific">Sphaerimonospora cavernae</name>
    <dbReference type="NCBI Taxonomy" id="1740611"/>
    <lineage>
        <taxon>Bacteria</taxon>
        <taxon>Bacillati</taxon>
        <taxon>Actinomycetota</taxon>
        <taxon>Actinomycetes</taxon>
        <taxon>Streptosporangiales</taxon>
        <taxon>Streptosporangiaceae</taxon>
        <taxon>Sphaerimonospora</taxon>
    </lineage>
</organism>
<feature type="domain" description="Zinc finger CGNR" evidence="1">
    <location>
        <begin position="145"/>
        <end position="187"/>
    </location>
</feature>
<gene>
    <name evidence="2" type="ORF">ACFHYQ_11330</name>
</gene>
<accession>A0ABV6U349</accession>
<protein>
    <submittedName>
        <fullName evidence="2">CGNR zinc finger domain-containing protein</fullName>
    </submittedName>
</protein>
<dbReference type="EMBL" id="JBHMQT010000018">
    <property type="protein sequence ID" value="MFC0862884.1"/>
    <property type="molecule type" value="Genomic_DNA"/>
</dbReference>
<dbReference type="RefSeq" id="WP_394301072.1">
    <property type="nucleotide sequence ID" value="NZ_JBHMQT010000018.1"/>
</dbReference>
<dbReference type="InterPro" id="IPR023286">
    <property type="entry name" value="ABATE_dom_sf"/>
</dbReference>
<dbReference type="InterPro" id="IPR010852">
    <property type="entry name" value="ABATE"/>
</dbReference>
<evidence type="ECO:0000313" key="3">
    <source>
        <dbReference type="Proteomes" id="UP001589870"/>
    </source>
</evidence>
<dbReference type="SUPFAM" id="SSF160904">
    <property type="entry name" value="Jann2411-like"/>
    <property type="match status" value="1"/>
</dbReference>
<dbReference type="PANTHER" id="PTHR35525">
    <property type="entry name" value="BLL6575 PROTEIN"/>
    <property type="match status" value="1"/>
</dbReference>
<dbReference type="Gene3D" id="1.10.3300.10">
    <property type="entry name" value="Jann2411-like domain"/>
    <property type="match status" value="1"/>
</dbReference>
<proteinExistence type="predicted"/>
<dbReference type="Pfam" id="PF11706">
    <property type="entry name" value="zf-CGNR"/>
    <property type="match status" value="1"/>
</dbReference>
<comment type="caution">
    <text evidence="2">The sequence shown here is derived from an EMBL/GenBank/DDBJ whole genome shotgun (WGS) entry which is preliminary data.</text>
</comment>
<evidence type="ECO:0000259" key="1">
    <source>
        <dbReference type="Pfam" id="PF11706"/>
    </source>
</evidence>